<gene>
    <name evidence="5" type="primary">rimM</name>
    <name evidence="8" type="ORF">A6M21_15555</name>
</gene>
<keyword evidence="4 5" id="KW-0143">Chaperone</keyword>
<organism evidence="8 9">
    <name type="scientific">Desulfotomaculum copahuensis</name>
    <dbReference type="NCBI Taxonomy" id="1838280"/>
    <lineage>
        <taxon>Bacteria</taxon>
        <taxon>Bacillati</taxon>
        <taxon>Bacillota</taxon>
        <taxon>Clostridia</taxon>
        <taxon>Eubacteriales</taxon>
        <taxon>Desulfotomaculaceae</taxon>
        <taxon>Desulfotomaculum</taxon>
    </lineage>
</organism>
<comment type="subunit">
    <text evidence="5">Binds ribosomal protein uS19.</text>
</comment>
<dbReference type="GO" id="GO:0006364">
    <property type="term" value="P:rRNA processing"/>
    <property type="evidence" value="ECO:0007669"/>
    <property type="project" value="UniProtKB-UniRule"/>
</dbReference>
<dbReference type="InterPro" id="IPR009000">
    <property type="entry name" value="Transl_B-barrel_sf"/>
</dbReference>
<evidence type="ECO:0000313" key="8">
    <source>
        <dbReference type="EMBL" id="OAT79515.1"/>
    </source>
</evidence>
<dbReference type="GO" id="GO:0043022">
    <property type="term" value="F:ribosome binding"/>
    <property type="evidence" value="ECO:0007669"/>
    <property type="project" value="InterPro"/>
</dbReference>
<evidence type="ECO:0000256" key="4">
    <source>
        <dbReference type="ARBA" id="ARBA00023186"/>
    </source>
</evidence>
<dbReference type="InterPro" id="IPR002676">
    <property type="entry name" value="RimM_N"/>
</dbReference>
<evidence type="ECO:0000256" key="1">
    <source>
        <dbReference type="ARBA" id="ARBA00022490"/>
    </source>
</evidence>
<keyword evidence="9" id="KW-1185">Reference proteome</keyword>
<sequence>MLEEYITIGKIVNTQGNRGQVRVVPLTDFPERFAQMEQVLVARGESRRLYHIETVGYHKRFVIVKFAGVPDMNAAQALKGALLQVTRDQLVPLPADTYYVFDIIGLRVYTGTGEYLGTVRDVLANPAHDVYVVQEGVKPPLLVPARKEMVREIDLPGKRMVVALPAGLRD</sequence>
<protein>
    <recommendedName>
        <fullName evidence="5">Ribosome maturation factor RimM</fullName>
    </recommendedName>
</protein>
<dbReference type="OrthoDB" id="9810331at2"/>
<proteinExistence type="inferred from homology"/>
<accession>A0A1B7LB24</accession>
<dbReference type="GO" id="GO:0042274">
    <property type="term" value="P:ribosomal small subunit biogenesis"/>
    <property type="evidence" value="ECO:0007669"/>
    <property type="project" value="UniProtKB-UniRule"/>
</dbReference>
<dbReference type="InterPro" id="IPR056792">
    <property type="entry name" value="PRC_RimM"/>
</dbReference>
<dbReference type="EMBL" id="LYVF01000193">
    <property type="protein sequence ID" value="OAT79515.1"/>
    <property type="molecule type" value="Genomic_DNA"/>
</dbReference>
<keyword evidence="2 5" id="KW-0690">Ribosome biogenesis</keyword>
<dbReference type="Gene3D" id="2.30.30.240">
    <property type="entry name" value="PRC-barrel domain"/>
    <property type="match status" value="1"/>
</dbReference>
<comment type="caution">
    <text evidence="8">The sequence shown here is derived from an EMBL/GenBank/DDBJ whole genome shotgun (WGS) entry which is preliminary data.</text>
</comment>
<keyword evidence="3 5" id="KW-0698">rRNA processing</keyword>
<name>A0A1B7LB24_9FIRM</name>
<reference evidence="8 9" key="1">
    <citation type="submission" date="2016-04" db="EMBL/GenBank/DDBJ databases">
        <authorList>
            <person name="Evans L.H."/>
            <person name="Alamgir A."/>
            <person name="Owens N."/>
            <person name="Weber N.D."/>
            <person name="Virtaneva K."/>
            <person name="Barbian K."/>
            <person name="Babar A."/>
            <person name="Rosenke K."/>
        </authorList>
    </citation>
    <scope>NUCLEOTIDE SEQUENCE [LARGE SCALE GENOMIC DNA]</scope>
    <source>
        <strain evidence="8 9">LMa1</strain>
    </source>
</reference>
<dbReference type="SUPFAM" id="SSF50447">
    <property type="entry name" value="Translation proteins"/>
    <property type="match status" value="1"/>
</dbReference>
<dbReference type="InterPro" id="IPR011961">
    <property type="entry name" value="RimM"/>
</dbReference>
<comment type="similarity">
    <text evidence="5">Belongs to the RimM family.</text>
</comment>
<dbReference type="PANTHER" id="PTHR33692:SF1">
    <property type="entry name" value="RIBOSOME MATURATION FACTOR RIMM"/>
    <property type="match status" value="1"/>
</dbReference>
<evidence type="ECO:0000259" key="6">
    <source>
        <dbReference type="Pfam" id="PF01782"/>
    </source>
</evidence>
<dbReference type="HAMAP" id="MF_00014">
    <property type="entry name" value="Ribosome_mat_RimM"/>
    <property type="match status" value="1"/>
</dbReference>
<comment type="subcellular location">
    <subcellularLocation>
        <location evidence="5">Cytoplasm</location>
    </subcellularLocation>
</comment>
<evidence type="ECO:0000256" key="2">
    <source>
        <dbReference type="ARBA" id="ARBA00022517"/>
    </source>
</evidence>
<dbReference type="GO" id="GO:0005840">
    <property type="term" value="C:ribosome"/>
    <property type="evidence" value="ECO:0007669"/>
    <property type="project" value="InterPro"/>
</dbReference>
<keyword evidence="1 5" id="KW-0963">Cytoplasm</keyword>
<evidence type="ECO:0000256" key="5">
    <source>
        <dbReference type="HAMAP-Rule" id="MF_00014"/>
    </source>
</evidence>
<dbReference type="AlphaFoldDB" id="A0A1B7LB24"/>
<dbReference type="InterPro" id="IPR011033">
    <property type="entry name" value="PRC_barrel-like_sf"/>
</dbReference>
<dbReference type="Gene3D" id="2.40.30.60">
    <property type="entry name" value="RimM"/>
    <property type="match status" value="1"/>
</dbReference>
<dbReference type="NCBIfam" id="TIGR02273">
    <property type="entry name" value="16S_RimM"/>
    <property type="match status" value="1"/>
</dbReference>
<evidence type="ECO:0000259" key="7">
    <source>
        <dbReference type="Pfam" id="PF24986"/>
    </source>
</evidence>
<evidence type="ECO:0000256" key="3">
    <source>
        <dbReference type="ARBA" id="ARBA00022552"/>
    </source>
</evidence>
<dbReference type="Pfam" id="PF01782">
    <property type="entry name" value="RimM"/>
    <property type="match status" value="1"/>
</dbReference>
<evidence type="ECO:0000313" key="9">
    <source>
        <dbReference type="Proteomes" id="UP000078532"/>
    </source>
</evidence>
<dbReference type="GO" id="GO:0005737">
    <property type="term" value="C:cytoplasm"/>
    <property type="evidence" value="ECO:0007669"/>
    <property type="project" value="UniProtKB-SubCell"/>
</dbReference>
<dbReference type="InterPro" id="IPR036976">
    <property type="entry name" value="RimM_N_sf"/>
</dbReference>
<dbReference type="RefSeq" id="WP_066671178.1">
    <property type="nucleotide sequence ID" value="NZ_LYVF01000193.1"/>
</dbReference>
<comment type="domain">
    <text evidence="5">The PRC barrel domain binds ribosomal protein uS19.</text>
</comment>
<dbReference type="Proteomes" id="UP000078532">
    <property type="component" value="Unassembled WGS sequence"/>
</dbReference>
<dbReference type="PANTHER" id="PTHR33692">
    <property type="entry name" value="RIBOSOME MATURATION FACTOR RIMM"/>
    <property type="match status" value="1"/>
</dbReference>
<dbReference type="STRING" id="1838280.A6M21_15555"/>
<feature type="domain" description="RimM N-terminal" evidence="6">
    <location>
        <begin position="7"/>
        <end position="89"/>
    </location>
</feature>
<comment type="function">
    <text evidence="5">An accessory protein needed during the final step in the assembly of 30S ribosomal subunit, possibly for assembly of the head region. Essential for efficient processing of 16S rRNA. May be needed both before and after RbfA during the maturation of 16S rRNA. It has affinity for free ribosomal 30S subunits but not for 70S ribosomes.</text>
</comment>
<dbReference type="Pfam" id="PF24986">
    <property type="entry name" value="PRC_RimM"/>
    <property type="match status" value="1"/>
</dbReference>
<dbReference type="SUPFAM" id="SSF50346">
    <property type="entry name" value="PRC-barrel domain"/>
    <property type="match status" value="1"/>
</dbReference>
<feature type="domain" description="Ribosome maturation factor RimM PRC barrel" evidence="7">
    <location>
        <begin position="101"/>
        <end position="168"/>
    </location>
</feature>